<accession>A0A2P6PJF1</accession>
<organism evidence="2 3">
    <name type="scientific">Rosa chinensis</name>
    <name type="common">China rose</name>
    <dbReference type="NCBI Taxonomy" id="74649"/>
    <lineage>
        <taxon>Eukaryota</taxon>
        <taxon>Viridiplantae</taxon>
        <taxon>Streptophyta</taxon>
        <taxon>Embryophyta</taxon>
        <taxon>Tracheophyta</taxon>
        <taxon>Spermatophyta</taxon>
        <taxon>Magnoliopsida</taxon>
        <taxon>eudicotyledons</taxon>
        <taxon>Gunneridae</taxon>
        <taxon>Pentapetalae</taxon>
        <taxon>rosids</taxon>
        <taxon>fabids</taxon>
        <taxon>Rosales</taxon>
        <taxon>Rosaceae</taxon>
        <taxon>Rosoideae</taxon>
        <taxon>Rosoideae incertae sedis</taxon>
        <taxon>Rosa</taxon>
    </lineage>
</organism>
<protein>
    <submittedName>
        <fullName evidence="2">Putative small auxin-up RNA</fullName>
    </submittedName>
</protein>
<keyword evidence="3" id="KW-1185">Reference proteome</keyword>
<dbReference type="GO" id="GO:0009733">
    <property type="term" value="P:response to auxin"/>
    <property type="evidence" value="ECO:0007669"/>
    <property type="project" value="InterPro"/>
</dbReference>
<dbReference type="Pfam" id="PF02519">
    <property type="entry name" value="Auxin_inducible"/>
    <property type="match status" value="2"/>
</dbReference>
<name>A0A2P6PJF1_ROSCH</name>
<evidence type="ECO:0000256" key="1">
    <source>
        <dbReference type="ARBA" id="ARBA00006974"/>
    </source>
</evidence>
<dbReference type="InterPro" id="IPR003676">
    <property type="entry name" value="SAUR_fam"/>
</dbReference>
<dbReference type="Proteomes" id="UP000238479">
    <property type="component" value="Chromosome 6"/>
</dbReference>
<comment type="similarity">
    <text evidence="1">Belongs to the ARG7 family.</text>
</comment>
<proteinExistence type="inferred from homology"/>
<dbReference type="AlphaFoldDB" id="A0A2P6PJF1"/>
<dbReference type="Gramene" id="PRQ22056">
    <property type="protein sequence ID" value="PRQ22056"/>
    <property type="gene ID" value="RchiOBHm_Chr6g0246061"/>
</dbReference>
<comment type="caution">
    <text evidence="2">The sequence shown here is derived from an EMBL/GenBank/DDBJ whole genome shotgun (WGS) entry which is preliminary data.</text>
</comment>
<reference evidence="2 3" key="1">
    <citation type="journal article" date="2018" name="Nat. Genet.">
        <title>The Rosa genome provides new insights in the design of modern roses.</title>
        <authorList>
            <person name="Bendahmane M."/>
        </authorList>
    </citation>
    <scope>NUCLEOTIDE SEQUENCE [LARGE SCALE GENOMIC DNA]</scope>
    <source>
        <strain evidence="3">cv. Old Blush</strain>
    </source>
</reference>
<dbReference type="EMBL" id="PDCK01000044">
    <property type="protein sequence ID" value="PRQ22056.1"/>
    <property type="molecule type" value="Genomic_DNA"/>
</dbReference>
<dbReference type="OMA" id="FRNGTRM"/>
<dbReference type="PANTHER" id="PTHR31929">
    <property type="entry name" value="SAUR-LIKE AUXIN-RESPONSIVE PROTEIN FAMILY-RELATED"/>
    <property type="match status" value="1"/>
</dbReference>
<gene>
    <name evidence="2" type="ORF">RchiOBHm_Chr6g0246061</name>
</gene>
<evidence type="ECO:0000313" key="2">
    <source>
        <dbReference type="EMBL" id="PRQ22056.1"/>
    </source>
</evidence>
<sequence length="216" mass="24440">MGIKLLSTIRRSLLTSKLSSVATTNVPKGHLAVYVGEEQKKRFIIPISYLNHQWFKELLNFSEEKFGFTHPMGGITIPCTEEAFIGFSRSCLHSSNTTKKVIILSLLYYNSFFQISPLSTKTMGIKLLSAIRRSLHMAKQSSMATTNVPKGHFSVYVGEEQKKRFVIPVSYLNQKWFKDLLSRSEEKFGFTHPMGGITIPCTEEAFIGFSSRLQSL</sequence>
<evidence type="ECO:0000313" key="3">
    <source>
        <dbReference type="Proteomes" id="UP000238479"/>
    </source>
</evidence>